<organism evidence="1 2">
    <name type="scientific">Hyalomma asiaticum</name>
    <name type="common">Tick</name>
    <dbReference type="NCBI Taxonomy" id="266040"/>
    <lineage>
        <taxon>Eukaryota</taxon>
        <taxon>Metazoa</taxon>
        <taxon>Ecdysozoa</taxon>
        <taxon>Arthropoda</taxon>
        <taxon>Chelicerata</taxon>
        <taxon>Arachnida</taxon>
        <taxon>Acari</taxon>
        <taxon>Parasitiformes</taxon>
        <taxon>Ixodida</taxon>
        <taxon>Ixodoidea</taxon>
        <taxon>Ixodidae</taxon>
        <taxon>Hyalomminae</taxon>
        <taxon>Hyalomma</taxon>
    </lineage>
</organism>
<dbReference type="EMBL" id="CM023490">
    <property type="protein sequence ID" value="KAH6942869.1"/>
    <property type="molecule type" value="Genomic_DNA"/>
</dbReference>
<sequence length="1241" mass="136241">MEDDVLKVCNITITVLVAVNVSFVNGDKEATAECTMAVAIVWLTFSTVVQRFHGMCASNLPCALHAIVFVASLNDLLCWNDFAQDHRIQEELSSAATLCRCLSVVAALGSFLLACFRSSPVCDKNRTGVRRRACEETFSPFAKVVGAAAHRFNVFCCFVRVLWYEALWVVLAGLAFFANFMVRVPLLEQPEKSGVMCFREQRCSSSTGKPKPHKWVIPVWGTMKRINRHRDERLKKMADTLSCVRLVKFYAWEDAVVRAMNRFREREAFFIFLANLLDGFIDSLQNSSSSVMTIILLGTFAAVNRPGTMTPARSFSSLYMISIMDLVAVNMAGFLRHRSMVSESLRRMARTLTAEEECIESNSSQLINAEKGAVVLRQCSFAWNGKDRGRGKAPGEEKPVICGVTMDITPGSFVGVVGLVGSGKSALLAAIIGDLPCVEGDMRAVGRVAYLPQTACIFNMSIRDNVLFGKRMDTRRYLRVLEACDLIRDLETLPAGDMTEVGEKGETLSGGQKQRVALARAVYSDSDIYLMDDTLSALDVHVAAKVFARVIGRDGLLRHKTRIMVCNQGVFLRHVEQLFLVWEKTLISFQSLAEMVTDHRAPKTVLFGSKPDSSITHRRDSGYRHEMTDEDFGLGTLIASETRSRDLVVDLARALVTMSGACFPLAVLSIVARAVAVATFLCWIKMWTDASATADNGGYSDAAWVTVLGALCACDLMFSSLAGFLLALSFRRLSSRLHGSMLRRVLLSPVSFFEATPRGRLLNRFSADLSYVDCQFYMTTKEVLQAVTVVLAKLAVVGSQALTACLLGVVAIGAYLIVVTVAVRASNVLRSLEAASLSRVLQQLTETRDSMSSVRCYGAVALVCRRFYRLLDAAVTYFWALVAAVRFTRFSGGVAGLCAVLTLVLVMLFSTTPLSPSGIGLSLSSAMSIPMLLSAINASIFFCLMATISFERSVEYTRLQPEDRCDVDDLQPKVTSTSLSSWPVHGKIVFDNFTASYNPDIGPPILKSLTFVIEARERIGVVGRTGAGKSSLILALLRVLKPSQGRIVIDDIDISSVPLRELRSVITVIPQEPYLMKGSLRDNLDATQSHSDEEIWEALTKAHMSDFVSGHPLGLLLQIEDGAENLSAGQRQLLCLARALLRRPRVLLLDEATSRMDGDTDRLVQTTLRDGFSQCTVLTIAHRLNTVLHCDRILVMREGYVAEFGTVAQLAANPHSLFGAMARTAGIDTSALLDSGYSVRL</sequence>
<keyword evidence="2" id="KW-1185">Reference proteome</keyword>
<protein>
    <submittedName>
        <fullName evidence="1">Uncharacterized protein</fullName>
    </submittedName>
</protein>
<evidence type="ECO:0000313" key="2">
    <source>
        <dbReference type="Proteomes" id="UP000821845"/>
    </source>
</evidence>
<dbReference type="Proteomes" id="UP000821845">
    <property type="component" value="Chromosome 10"/>
</dbReference>
<gene>
    <name evidence="1" type="ORF">HPB50_011381</name>
</gene>
<evidence type="ECO:0000313" key="1">
    <source>
        <dbReference type="EMBL" id="KAH6942869.1"/>
    </source>
</evidence>
<proteinExistence type="predicted"/>
<reference evidence="1" key="1">
    <citation type="submission" date="2020-05" db="EMBL/GenBank/DDBJ databases">
        <title>Large-scale comparative analyses of tick genomes elucidate their genetic diversity and vector capacities.</title>
        <authorList>
            <person name="Jia N."/>
            <person name="Wang J."/>
            <person name="Shi W."/>
            <person name="Du L."/>
            <person name="Sun Y."/>
            <person name="Zhan W."/>
            <person name="Jiang J."/>
            <person name="Wang Q."/>
            <person name="Zhang B."/>
            <person name="Ji P."/>
            <person name="Sakyi L.B."/>
            <person name="Cui X."/>
            <person name="Yuan T."/>
            <person name="Jiang B."/>
            <person name="Yang W."/>
            <person name="Lam T.T.-Y."/>
            <person name="Chang Q."/>
            <person name="Ding S."/>
            <person name="Wang X."/>
            <person name="Zhu J."/>
            <person name="Ruan X."/>
            <person name="Zhao L."/>
            <person name="Wei J."/>
            <person name="Que T."/>
            <person name="Du C."/>
            <person name="Cheng J."/>
            <person name="Dai P."/>
            <person name="Han X."/>
            <person name="Huang E."/>
            <person name="Gao Y."/>
            <person name="Liu J."/>
            <person name="Shao H."/>
            <person name="Ye R."/>
            <person name="Li L."/>
            <person name="Wei W."/>
            <person name="Wang X."/>
            <person name="Wang C."/>
            <person name="Yang T."/>
            <person name="Huo Q."/>
            <person name="Li W."/>
            <person name="Guo W."/>
            <person name="Chen H."/>
            <person name="Zhou L."/>
            <person name="Ni X."/>
            <person name="Tian J."/>
            <person name="Zhou Y."/>
            <person name="Sheng Y."/>
            <person name="Liu T."/>
            <person name="Pan Y."/>
            <person name="Xia L."/>
            <person name="Li J."/>
            <person name="Zhao F."/>
            <person name="Cao W."/>
        </authorList>
    </citation>
    <scope>NUCLEOTIDE SEQUENCE</scope>
    <source>
        <strain evidence="1">Hyas-2018</strain>
    </source>
</reference>
<name>A0ACB7T9N4_HYAAI</name>
<accession>A0ACB7T9N4</accession>
<comment type="caution">
    <text evidence="1">The sequence shown here is derived from an EMBL/GenBank/DDBJ whole genome shotgun (WGS) entry which is preliminary data.</text>
</comment>